<feature type="disulfide bond" evidence="1">
    <location>
        <begin position="117"/>
        <end position="130"/>
    </location>
</feature>
<protein>
    <submittedName>
        <fullName evidence="5">TNFR-Cys domain-containing protein</fullName>
    </submittedName>
</protein>
<feature type="disulfide bond" evidence="1">
    <location>
        <begin position="198"/>
        <end position="211"/>
    </location>
</feature>
<feature type="domain" description="TNFR-Cys" evidence="3">
    <location>
        <begin position="97"/>
        <end position="138"/>
    </location>
</feature>
<dbReference type="Pfam" id="PF00020">
    <property type="entry name" value="TNFR_c6"/>
    <property type="match status" value="3"/>
</dbReference>
<dbReference type="GO" id="GO:0015026">
    <property type="term" value="F:coreceptor activity"/>
    <property type="evidence" value="ECO:0007669"/>
    <property type="project" value="TreeGrafter"/>
</dbReference>
<feature type="domain" description="TNFR-Cys" evidence="3">
    <location>
        <begin position="179"/>
        <end position="219"/>
    </location>
</feature>
<feature type="repeat" description="TNFR-Cys" evidence="1">
    <location>
        <begin position="179"/>
        <end position="219"/>
    </location>
</feature>
<dbReference type="GO" id="GO:0048406">
    <property type="term" value="F:nerve growth factor binding"/>
    <property type="evidence" value="ECO:0007669"/>
    <property type="project" value="TreeGrafter"/>
</dbReference>
<dbReference type="PROSITE" id="PS50050">
    <property type="entry name" value="TNFR_NGFR_2"/>
    <property type="match status" value="4"/>
</dbReference>
<feature type="repeat" description="TNFR-Cys" evidence="1">
    <location>
        <begin position="59"/>
        <end position="95"/>
    </location>
</feature>
<feature type="disulfide bond" evidence="1">
    <location>
        <begin position="180"/>
        <end position="195"/>
    </location>
</feature>
<dbReference type="InterPro" id="IPR001368">
    <property type="entry name" value="TNFR/NGFR_Cys_rich_reg"/>
</dbReference>
<dbReference type="InterPro" id="IPR052302">
    <property type="entry name" value="Neurotrophin_rcpt-DD"/>
</dbReference>
<feature type="transmembrane region" description="Helical" evidence="2">
    <location>
        <begin position="240"/>
        <end position="260"/>
    </location>
</feature>
<feature type="domain" description="TNFR-Cys" evidence="3">
    <location>
        <begin position="59"/>
        <end position="95"/>
    </location>
</feature>
<evidence type="ECO:0000256" key="2">
    <source>
        <dbReference type="SAM" id="Phobius"/>
    </source>
</evidence>
<dbReference type="PANTHER" id="PTHR46605:SF2">
    <property type="entry name" value="TNFR-CYS DOMAIN-CONTAINING PROTEIN"/>
    <property type="match status" value="1"/>
</dbReference>
<keyword evidence="1" id="KW-1015">Disulfide bond</keyword>
<feature type="disulfide bond" evidence="1">
    <location>
        <begin position="120"/>
        <end position="138"/>
    </location>
</feature>
<dbReference type="PANTHER" id="PTHR46605">
    <property type="entry name" value="TUMOR NECROSIS FACTOR RECEPTOR"/>
    <property type="match status" value="1"/>
</dbReference>
<dbReference type="GO" id="GO:0005035">
    <property type="term" value="F:death receptor activity"/>
    <property type="evidence" value="ECO:0007669"/>
    <property type="project" value="TreeGrafter"/>
</dbReference>
<keyword evidence="2" id="KW-0812">Transmembrane</keyword>
<dbReference type="STRING" id="70415.A0A5S6QDG9"/>
<dbReference type="Gene3D" id="2.10.50.10">
    <property type="entry name" value="Tumor Necrosis Factor Receptor, subunit A, domain 2"/>
    <property type="match status" value="3"/>
</dbReference>
<evidence type="ECO:0000259" key="3">
    <source>
        <dbReference type="PROSITE" id="PS50050"/>
    </source>
</evidence>
<keyword evidence="2" id="KW-0472">Membrane</keyword>
<dbReference type="Gene3D" id="6.10.250.1780">
    <property type="match status" value="1"/>
</dbReference>
<dbReference type="WBParaSite" id="TMUE_1000005229.1">
    <property type="protein sequence ID" value="TMUE_1000005229.1"/>
    <property type="gene ID" value="WBGene00289315"/>
</dbReference>
<dbReference type="InterPro" id="IPR011029">
    <property type="entry name" value="DEATH-like_dom_sf"/>
</dbReference>
<dbReference type="CDD" id="cd13416">
    <property type="entry name" value="TNFRSF16"/>
    <property type="match status" value="1"/>
</dbReference>
<dbReference type="SUPFAM" id="SSF57586">
    <property type="entry name" value="TNF receptor-like"/>
    <property type="match status" value="2"/>
</dbReference>
<organism evidence="4 5">
    <name type="scientific">Trichuris muris</name>
    <name type="common">Mouse whipworm</name>
    <dbReference type="NCBI Taxonomy" id="70415"/>
    <lineage>
        <taxon>Eukaryota</taxon>
        <taxon>Metazoa</taxon>
        <taxon>Ecdysozoa</taxon>
        <taxon>Nematoda</taxon>
        <taxon>Enoplea</taxon>
        <taxon>Dorylaimia</taxon>
        <taxon>Trichinellida</taxon>
        <taxon>Trichuridae</taxon>
        <taxon>Trichuris</taxon>
    </lineage>
</organism>
<keyword evidence="4" id="KW-1185">Reference proteome</keyword>
<keyword evidence="2" id="KW-1133">Transmembrane helix</keyword>
<dbReference type="Proteomes" id="UP000046395">
    <property type="component" value="Unassembled WGS sequence"/>
</dbReference>
<evidence type="ECO:0000256" key="1">
    <source>
        <dbReference type="PROSITE-ProRule" id="PRU00206"/>
    </source>
</evidence>
<dbReference type="SMART" id="SM00208">
    <property type="entry name" value="TNFR"/>
    <property type="match status" value="4"/>
</dbReference>
<reference evidence="5" key="1">
    <citation type="submission" date="2019-12" db="UniProtKB">
        <authorList>
            <consortium name="WormBaseParasite"/>
        </authorList>
    </citation>
    <scope>IDENTIFICATION</scope>
</reference>
<dbReference type="Gene3D" id="1.10.533.10">
    <property type="entry name" value="Death Domain, Fas"/>
    <property type="match status" value="1"/>
</dbReference>
<proteinExistence type="predicted"/>
<comment type="caution">
    <text evidence="1">Lacks conserved residue(s) required for the propagation of feature annotation.</text>
</comment>
<dbReference type="GO" id="GO:0009986">
    <property type="term" value="C:cell surface"/>
    <property type="evidence" value="ECO:0007669"/>
    <property type="project" value="TreeGrafter"/>
</dbReference>
<dbReference type="GO" id="GO:0005886">
    <property type="term" value="C:plasma membrane"/>
    <property type="evidence" value="ECO:0007669"/>
    <property type="project" value="TreeGrafter"/>
</dbReference>
<feature type="transmembrane region" description="Helical" evidence="2">
    <location>
        <begin position="16"/>
        <end position="37"/>
    </location>
</feature>
<dbReference type="InterPro" id="IPR034046">
    <property type="entry name" value="TNFRSF16_N"/>
</dbReference>
<feature type="repeat" description="TNFR-Cys" evidence="1">
    <location>
        <begin position="139"/>
        <end position="177"/>
    </location>
</feature>
<feature type="disulfide bond" evidence="1">
    <location>
        <begin position="74"/>
        <end position="87"/>
    </location>
</feature>
<feature type="disulfide bond" evidence="1">
    <location>
        <begin position="159"/>
        <end position="177"/>
    </location>
</feature>
<sequence>MCAYTSSSLPPQMLDLPVAISSLVVAITVFLPPLASFHPLHDGAWSSLADSTVQDEGRACWENYTYDFVSNKCCRRCEAGFGVALPCTQLNDTVCSPCVDGITYSPISSHEAVCRPCSHCPSNSFAMHQCNATHNTKCECVEGFYYQPEQNMCLTCGLCGSGEYVTKACSTSGNTQCHPCPENTFMAVVNLADSCIPCSTCRKGATVETACTASQDTRCSDGVTVSHAELLSDESDQNLIVIYCVVFGIVLASLIVYVLMKHFQVKSWSCYCYKAAKSGHQATAGQQEKVKVRNACISAKTVSSTTKDNSPLLLTYETSVSQLPQCLIDQLERAFQEPGKHDRQLEAFARALHFDRSQLMRFQELSMVNGTSTARELFRELCKDKLFGVCLLINALKRAKRIDLVMLVQSSIENTETALIRQRLIPTSRSVMVGVISTLFSSCGTKISFNCHCQSLVAVLHYAE</sequence>
<evidence type="ECO:0000313" key="4">
    <source>
        <dbReference type="Proteomes" id="UP000046395"/>
    </source>
</evidence>
<feature type="disulfide bond" evidence="1">
    <location>
        <begin position="77"/>
        <end position="95"/>
    </location>
</feature>
<feature type="disulfide bond" evidence="1">
    <location>
        <begin position="201"/>
        <end position="219"/>
    </location>
</feature>
<accession>A0A5S6QDG9</accession>
<feature type="disulfide bond" evidence="1">
    <location>
        <begin position="156"/>
        <end position="169"/>
    </location>
</feature>
<feature type="domain" description="TNFR-Cys" evidence="3">
    <location>
        <begin position="139"/>
        <end position="177"/>
    </location>
</feature>
<dbReference type="AlphaFoldDB" id="A0A5S6QDG9"/>
<evidence type="ECO:0000313" key="5">
    <source>
        <dbReference type="WBParaSite" id="TMUE_1000005229.1"/>
    </source>
</evidence>
<name>A0A5S6QDG9_TRIMR</name>
<dbReference type="PROSITE" id="PS00652">
    <property type="entry name" value="TNFR_NGFR_1"/>
    <property type="match status" value="2"/>
</dbReference>
<feature type="repeat" description="TNFR-Cys" evidence="1">
    <location>
        <begin position="97"/>
        <end position="138"/>
    </location>
</feature>
<dbReference type="GO" id="GO:0007266">
    <property type="term" value="P:Rho protein signal transduction"/>
    <property type="evidence" value="ECO:0007669"/>
    <property type="project" value="TreeGrafter"/>
</dbReference>